<comment type="caution">
    <text evidence="2">The sequence shown here is derived from an EMBL/GenBank/DDBJ whole genome shotgun (WGS) entry which is preliminary data.</text>
</comment>
<dbReference type="PANTHER" id="PTHR46211:SF1">
    <property type="entry name" value="GLYCEROPHOSPHODIESTER PHOSPHODIESTERASE, CYTOPLASMIC"/>
    <property type="match status" value="1"/>
</dbReference>
<dbReference type="GO" id="GO:0006629">
    <property type="term" value="P:lipid metabolic process"/>
    <property type="evidence" value="ECO:0007669"/>
    <property type="project" value="InterPro"/>
</dbReference>
<dbReference type="InterPro" id="IPR017946">
    <property type="entry name" value="PLC-like_Pdiesterase_TIM-brl"/>
</dbReference>
<evidence type="ECO:0000313" key="2">
    <source>
        <dbReference type="EMBL" id="OUP54087.1"/>
    </source>
</evidence>
<dbReference type="InterPro" id="IPR030395">
    <property type="entry name" value="GP_PDE_dom"/>
</dbReference>
<dbReference type="PANTHER" id="PTHR46211">
    <property type="entry name" value="GLYCEROPHOSPHORYL DIESTER PHOSPHODIESTERASE"/>
    <property type="match status" value="1"/>
</dbReference>
<dbReference type="Proteomes" id="UP000195897">
    <property type="component" value="Unassembled WGS sequence"/>
</dbReference>
<organism evidence="2 3">
    <name type="scientific">Butyricicoccus pullicaecorum</name>
    <dbReference type="NCBI Taxonomy" id="501571"/>
    <lineage>
        <taxon>Bacteria</taxon>
        <taxon>Bacillati</taxon>
        <taxon>Bacillota</taxon>
        <taxon>Clostridia</taxon>
        <taxon>Eubacteriales</taxon>
        <taxon>Butyricicoccaceae</taxon>
        <taxon>Butyricicoccus</taxon>
    </lineage>
</organism>
<name>A0A1Y4LBI5_9FIRM</name>
<dbReference type="SUPFAM" id="SSF51695">
    <property type="entry name" value="PLC-like phosphodiesterases"/>
    <property type="match status" value="1"/>
</dbReference>
<dbReference type="Gene3D" id="3.20.20.190">
    <property type="entry name" value="Phosphatidylinositol (PI) phosphodiesterase"/>
    <property type="match status" value="2"/>
</dbReference>
<evidence type="ECO:0000259" key="1">
    <source>
        <dbReference type="Pfam" id="PF03009"/>
    </source>
</evidence>
<reference evidence="3" key="1">
    <citation type="submission" date="2017-04" db="EMBL/GenBank/DDBJ databases">
        <title>Function of individual gut microbiota members based on whole genome sequencing of pure cultures obtained from chicken caecum.</title>
        <authorList>
            <person name="Medvecky M."/>
            <person name="Cejkova D."/>
            <person name="Polansky O."/>
            <person name="Karasova D."/>
            <person name="Kubasova T."/>
            <person name="Cizek A."/>
            <person name="Rychlik I."/>
        </authorList>
    </citation>
    <scope>NUCLEOTIDE SEQUENCE [LARGE SCALE GENOMIC DNA]</scope>
    <source>
        <strain evidence="3">An180</strain>
    </source>
</reference>
<feature type="domain" description="GP-PDE" evidence="1">
    <location>
        <begin position="14"/>
        <end position="53"/>
    </location>
</feature>
<proteinExistence type="predicted"/>
<dbReference type="GO" id="GO:0008081">
    <property type="term" value="F:phosphoric diester hydrolase activity"/>
    <property type="evidence" value="ECO:0007669"/>
    <property type="project" value="InterPro"/>
</dbReference>
<dbReference type="CDD" id="cd08556">
    <property type="entry name" value="GDPD"/>
    <property type="match status" value="1"/>
</dbReference>
<protein>
    <recommendedName>
        <fullName evidence="1">GP-PDE domain-containing protein</fullName>
    </recommendedName>
</protein>
<dbReference type="RefSeq" id="WP_087370390.1">
    <property type="nucleotide sequence ID" value="NZ_NFKK01000002.1"/>
</dbReference>
<gene>
    <name evidence="2" type="ORF">B5F17_02440</name>
</gene>
<accession>A0A1Y4LBI5</accession>
<dbReference type="Pfam" id="PF03009">
    <property type="entry name" value="GDPD"/>
    <property type="match status" value="1"/>
</dbReference>
<evidence type="ECO:0000313" key="3">
    <source>
        <dbReference type="Proteomes" id="UP000195897"/>
    </source>
</evidence>
<sequence length="223" mass="24820">MVHITAHSGCDGTPDNSLEFVRHALQTNADALEVDVRKTKDGILAISHDAILDGQDAPALDAVFALVAPTDKWINCDLKEPDLENAVIDLARGHGLLQRLIFSGTVSLERVRMDETLRRDVLIYINIEELMPGLYDRLQDGEVLTEQDMQKAADLCREYGFRVINVHERLCTPEFMQVMDKNDIVVSAWTINDPERAAEVAKAKCIENITSRAPELVRGAIDG</sequence>
<dbReference type="AlphaFoldDB" id="A0A1Y4LBI5"/>
<dbReference type="EMBL" id="NFKK01000002">
    <property type="protein sequence ID" value="OUP54087.1"/>
    <property type="molecule type" value="Genomic_DNA"/>
</dbReference>